<dbReference type="OrthoDB" id="66409at2759"/>
<dbReference type="STRING" id="1051891.A0A0C3QHM4"/>
<dbReference type="GO" id="GO:0051666">
    <property type="term" value="P:actin cortical patch localization"/>
    <property type="evidence" value="ECO:0007669"/>
    <property type="project" value="TreeGrafter"/>
</dbReference>
<name>A0A0C3QHM4_9AGAM</name>
<evidence type="ECO:0000313" key="3">
    <source>
        <dbReference type="EMBL" id="KIO25284.1"/>
    </source>
</evidence>
<dbReference type="EMBL" id="KN823045">
    <property type="protein sequence ID" value="KIO25284.1"/>
    <property type="molecule type" value="Genomic_DNA"/>
</dbReference>
<dbReference type="Pfam" id="PF07792">
    <property type="entry name" value="Afi1"/>
    <property type="match status" value="1"/>
</dbReference>
<keyword evidence="4" id="KW-1185">Reference proteome</keyword>
<evidence type="ECO:0000256" key="1">
    <source>
        <dbReference type="SAM" id="MobiDB-lite"/>
    </source>
</evidence>
<dbReference type="PANTHER" id="PTHR28245">
    <property type="entry name" value="ARF3-INTERACTING PROTEIN 1"/>
    <property type="match status" value="1"/>
</dbReference>
<dbReference type="InterPro" id="IPR052809">
    <property type="entry name" value="Actin_polarity_regulatory"/>
</dbReference>
<evidence type="ECO:0000313" key="4">
    <source>
        <dbReference type="Proteomes" id="UP000054248"/>
    </source>
</evidence>
<dbReference type="PANTHER" id="PTHR28245:SF1">
    <property type="entry name" value="ARF3-INTERACTING PROTEIN 1"/>
    <property type="match status" value="1"/>
</dbReference>
<feature type="compositionally biased region" description="Polar residues" evidence="1">
    <location>
        <begin position="895"/>
        <end position="904"/>
    </location>
</feature>
<feature type="compositionally biased region" description="Low complexity" evidence="1">
    <location>
        <begin position="251"/>
        <end position="266"/>
    </location>
</feature>
<protein>
    <recommendedName>
        <fullName evidence="2">UDENN domain-containing protein</fullName>
    </recommendedName>
</protein>
<gene>
    <name evidence="3" type="ORF">M407DRAFT_25402</name>
</gene>
<dbReference type="InterPro" id="IPR012860">
    <property type="entry name" value="Afi1_N"/>
</dbReference>
<dbReference type="InterPro" id="IPR037516">
    <property type="entry name" value="Tripartite_DENN"/>
</dbReference>
<accession>A0A0C3QHM4</accession>
<feature type="compositionally biased region" description="Polar residues" evidence="1">
    <location>
        <begin position="216"/>
        <end position="236"/>
    </location>
</feature>
<dbReference type="HOGENOM" id="CLU_009044_1_0_1"/>
<reference evidence="3 4" key="1">
    <citation type="submission" date="2014-04" db="EMBL/GenBank/DDBJ databases">
        <authorList>
            <consortium name="DOE Joint Genome Institute"/>
            <person name="Kuo A."/>
            <person name="Girlanda M."/>
            <person name="Perotto S."/>
            <person name="Kohler A."/>
            <person name="Nagy L.G."/>
            <person name="Floudas D."/>
            <person name="Copeland A."/>
            <person name="Barry K.W."/>
            <person name="Cichocki N."/>
            <person name="Veneault-Fourrey C."/>
            <person name="LaButti K."/>
            <person name="Lindquist E.A."/>
            <person name="Lipzen A."/>
            <person name="Lundell T."/>
            <person name="Morin E."/>
            <person name="Murat C."/>
            <person name="Sun H."/>
            <person name="Tunlid A."/>
            <person name="Henrissat B."/>
            <person name="Grigoriev I.V."/>
            <person name="Hibbett D.S."/>
            <person name="Martin F."/>
            <person name="Nordberg H.P."/>
            <person name="Cantor M.N."/>
            <person name="Hua S.X."/>
        </authorList>
    </citation>
    <scope>NUCLEOTIDE SEQUENCE [LARGE SCALE GENOMIC DNA]</scope>
    <source>
        <strain evidence="3 4">MUT 4182</strain>
    </source>
</reference>
<dbReference type="Proteomes" id="UP000054248">
    <property type="component" value="Unassembled WGS sequence"/>
</dbReference>
<feature type="region of interest" description="Disordered" evidence="1">
    <location>
        <begin position="193"/>
        <end position="273"/>
    </location>
</feature>
<feature type="region of interest" description="Disordered" evidence="1">
    <location>
        <begin position="293"/>
        <end position="359"/>
    </location>
</feature>
<evidence type="ECO:0000259" key="2">
    <source>
        <dbReference type="PROSITE" id="PS50211"/>
    </source>
</evidence>
<feature type="compositionally biased region" description="Basic residues" evidence="1">
    <location>
        <begin position="347"/>
        <end position="359"/>
    </location>
</feature>
<dbReference type="Pfam" id="PF08616">
    <property type="entry name" value="SPA"/>
    <property type="match status" value="1"/>
</dbReference>
<feature type="compositionally biased region" description="Polar residues" evidence="1">
    <location>
        <begin position="293"/>
        <end position="305"/>
    </location>
</feature>
<feature type="region of interest" description="Disordered" evidence="1">
    <location>
        <begin position="885"/>
        <end position="918"/>
    </location>
</feature>
<sequence>MASGNGTRTVQHASFILLAEFDIDQGSVLSHQYPYPTGVDEQLLAELMIPDGVHDHAEDWTVFFLNQTPGNTITSLFTPGEDEGHEDKHDLLHVLNLVRTKHDKTVRRGAIVKALAICTHHPYIQIFKPILLMALENYYSDPSVECLVRLFDSINAMDMSLSPTLTRDEKFISRVSERKDLFSEKFITATAGKAPEARSTSTKGHKKTGSTDSGSQFSITTGTRKLSLSATQSTSGHGHDRTPSISASKQPSTRSRSPSVSLNSVSEGDEGQRASVAGSAIWVGENEALDGTTKTAVQGNQSASGSDPALRPRKVSMDQTSISSSLSQGTQAMTTEGTKSSSDGHRTSSHPHHHHHHRRPVDTHFFDTSVQYNSLALPIKIPVTNFSEEVGDYSLIQLIQTFTSPTAVVSGPAHPHLHTNGSLTPPLIILFNALITQKRIIFMGYGQPAGKVANYVLAACALGSGCGCQLRGFIERAFPYTNLVNKPVMESVPGYIAGVTNPIYESLPIWDVLCHIDTGKITVHKDIAPVQPAISSFPAPPSLNIKSGQVTSVGDDESRASVQMTAAMMVGGGALGATGVKSEQAGKSDNYDLGFVEELVNGVSQHYGETMIRARVAEYVNRFVRIAAAYEDSVLGSTSIGFSMQSFSETGVSTTMVGMGIPQGLGGSLGSGMVFVDDLTKAREMTSNASRIEGWRSTKSYEYWQKDFQNWLEARPVKGMDIQHQIGRLRYGKNMPDGEVELIMRSMHACVRTYDQIVELLSHLPPQHGGLIPITFGLFHTSRVIRETTVDLVDVIRTQPIGDKFVVNLNQFHRFAYVQILDTRKRQEAEKAAHQEQMTSQLHQQAQIAQQLYAAASVDSIPQTGSLRESRSTASHKSKRETLTQIFGHNGGASNGVSTPSLSRAGSMHRNLSGPTAF</sequence>
<feature type="domain" description="UDENN" evidence="2">
    <location>
        <begin position="14"/>
        <end position="634"/>
    </location>
</feature>
<dbReference type="GO" id="GO:0005886">
    <property type="term" value="C:plasma membrane"/>
    <property type="evidence" value="ECO:0007669"/>
    <property type="project" value="TreeGrafter"/>
</dbReference>
<reference evidence="4" key="2">
    <citation type="submission" date="2015-01" db="EMBL/GenBank/DDBJ databases">
        <title>Evolutionary Origins and Diversification of the Mycorrhizal Mutualists.</title>
        <authorList>
            <consortium name="DOE Joint Genome Institute"/>
            <consortium name="Mycorrhizal Genomics Consortium"/>
            <person name="Kohler A."/>
            <person name="Kuo A."/>
            <person name="Nagy L.G."/>
            <person name="Floudas D."/>
            <person name="Copeland A."/>
            <person name="Barry K.W."/>
            <person name="Cichocki N."/>
            <person name="Veneault-Fourrey C."/>
            <person name="LaButti K."/>
            <person name="Lindquist E.A."/>
            <person name="Lipzen A."/>
            <person name="Lundell T."/>
            <person name="Morin E."/>
            <person name="Murat C."/>
            <person name="Riley R."/>
            <person name="Ohm R."/>
            <person name="Sun H."/>
            <person name="Tunlid A."/>
            <person name="Henrissat B."/>
            <person name="Grigoriev I.V."/>
            <person name="Hibbett D.S."/>
            <person name="Martin F."/>
        </authorList>
    </citation>
    <scope>NUCLEOTIDE SEQUENCE [LARGE SCALE GENOMIC DNA]</scope>
    <source>
        <strain evidence="4">MUT 4182</strain>
    </source>
</reference>
<feature type="compositionally biased region" description="Polar residues" evidence="1">
    <location>
        <begin position="317"/>
        <end position="341"/>
    </location>
</feature>
<dbReference type="PROSITE" id="PS50211">
    <property type="entry name" value="DENN"/>
    <property type="match status" value="1"/>
</dbReference>
<proteinExistence type="predicted"/>
<organism evidence="3 4">
    <name type="scientific">Tulasnella calospora MUT 4182</name>
    <dbReference type="NCBI Taxonomy" id="1051891"/>
    <lineage>
        <taxon>Eukaryota</taxon>
        <taxon>Fungi</taxon>
        <taxon>Dikarya</taxon>
        <taxon>Basidiomycota</taxon>
        <taxon>Agaricomycotina</taxon>
        <taxon>Agaricomycetes</taxon>
        <taxon>Cantharellales</taxon>
        <taxon>Tulasnellaceae</taxon>
        <taxon>Tulasnella</taxon>
    </lineage>
</organism>
<dbReference type="AlphaFoldDB" id="A0A0C3QHM4"/>